<dbReference type="KEGG" id="jsv:CNX70_07485"/>
<protein>
    <submittedName>
        <fullName evidence="5">AraC family transcriptional regulator</fullName>
    </submittedName>
</protein>
<dbReference type="InterPro" id="IPR029442">
    <property type="entry name" value="GyrI-like"/>
</dbReference>
<dbReference type="Proteomes" id="UP000218437">
    <property type="component" value="Chromosome"/>
</dbReference>
<evidence type="ECO:0000313" key="5">
    <source>
        <dbReference type="EMBL" id="ATD63690.1"/>
    </source>
</evidence>
<dbReference type="InterPro" id="IPR018062">
    <property type="entry name" value="HTH_AraC-typ_CS"/>
</dbReference>
<feature type="domain" description="HTH araC/xylS-type" evidence="4">
    <location>
        <begin position="5"/>
        <end position="103"/>
    </location>
</feature>
<dbReference type="GO" id="GO:0043565">
    <property type="term" value="F:sequence-specific DNA binding"/>
    <property type="evidence" value="ECO:0007669"/>
    <property type="project" value="InterPro"/>
</dbReference>
<dbReference type="SUPFAM" id="SSF46689">
    <property type="entry name" value="Homeodomain-like"/>
    <property type="match status" value="2"/>
</dbReference>
<proteinExistence type="predicted"/>
<accession>A0A290X3I9</accession>
<gene>
    <name evidence="5" type="ORF">CNX70_07485</name>
</gene>
<name>A0A290X3I9_9BURK</name>
<dbReference type="PROSITE" id="PS00041">
    <property type="entry name" value="HTH_ARAC_FAMILY_1"/>
    <property type="match status" value="1"/>
</dbReference>
<dbReference type="SMART" id="SM00871">
    <property type="entry name" value="AraC_E_bind"/>
    <property type="match status" value="1"/>
</dbReference>
<dbReference type="InterPro" id="IPR050959">
    <property type="entry name" value="MarA-like"/>
</dbReference>
<dbReference type="PRINTS" id="PR00032">
    <property type="entry name" value="HTHARAC"/>
</dbReference>
<sequence>MHYLAKALWYIESHYAENISLGDIAHMGGASPCHMTRAFGLATGHSVMRYVRARRLSEAALVLAQGAQDILSVALQAGYSSHEAFTRAFREQFQMTPERVRAQRHVANLALVGAIKMDVAPGVPLEAPRFEQGPALLVAGLVERYRVETSAGIPALWQRFLPHVAPGQLVYGVCCNNDDAGNFDYLCAMPVSDFSQAPDGWTRLRIAPQRYAVFHHRGHISTIRVTWHTVWNEWLPQSGLEVADAPDFERYDQHFDPASGIGGVEIWLPLKA</sequence>
<dbReference type="InterPro" id="IPR009057">
    <property type="entry name" value="Homeodomain-like_sf"/>
</dbReference>
<dbReference type="InterPro" id="IPR011256">
    <property type="entry name" value="Reg_factor_effector_dom_sf"/>
</dbReference>
<dbReference type="InterPro" id="IPR010499">
    <property type="entry name" value="AraC_E-bd"/>
</dbReference>
<dbReference type="RefSeq" id="WP_096238324.1">
    <property type="nucleotide sequence ID" value="NZ_CP023422.1"/>
</dbReference>
<dbReference type="InterPro" id="IPR020449">
    <property type="entry name" value="Tscrpt_reg_AraC-type_HTH"/>
</dbReference>
<dbReference type="PANTHER" id="PTHR47504">
    <property type="entry name" value="RIGHT ORIGIN-BINDING PROTEIN"/>
    <property type="match status" value="1"/>
</dbReference>
<dbReference type="EMBL" id="CP023422">
    <property type="protein sequence ID" value="ATD63690.1"/>
    <property type="molecule type" value="Genomic_DNA"/>
</dbReference>
<dbReference type="SMART" id="SM00342">
    <property type="entry name" value="HTH_ARAC"/>
    <property type="match status" value="1"/>
</dbReference>
<evidence type="ECO:0000256" key="1">
    <source>
        <dbReference type="ARBA" id="ARBA00023015"/>
    </source>
</evidence>
<dbReference type="Gene3D" id="3.20.80.10">
    <property type="entry name" value="Regulatory factor, effector binding domain"/>
    <property type="match status" value="1"/>
</dbReference>
<dbReference type="InterPro" id="IPR018060">
    <property type="entry name" value="HTH_AraC"/>
</dbReference>
<dbReference type="AlphaFoldDB" id="A0A290X3I9"/>
<keyword evidence="2" id="KW-0238">DNA-binding</keyword>
<dbReference type="Gene3D" id="1.10.10.60">
    <property type="entry name" value="Homeodomain-like"/>
    <property type="match status" value="2"/>
</dbReference>
<reference evidence="5 6" key="1">
    <citation type="submission" date="2017-09" db="EMBL/GenBank/DDBJ databases">
        <title>Complete genome sequence of Janthinobacterium svalbardensis PAMC 27463.</title>
        <authorList>
            <person name="Cho Y.-J."/>
            <person name="Cho A."/>
            <person name="Kim O.-S."/>
            <person name="Lee J.-I."/>
        </authorList>
    </citation>
    <scope>NUCLEOTIDE SEQUENCE [LARGE SCALE GENOMIC DNA]</scope>
    <source>
        <strain evidence="5 6">PAMC 27463</strain>
    </source>
</reference>
<dbReference type="Pfam" id="PF12833">
    <property type="entry name" value="HTH_18"/>
    <property type="match status" value="1"/>
</dbReference>
<evidence type="ECO:0000256" key="3">
    <source>
        <dbReference type="ARBA" id="ARBA00023163"/>
    </source>
</evidence>
<organism evidence="5 6">
    <name type="scientific">Janthinobacterium svalbardensis</name>
    <dbReference type="NCBI Taxonomy" id="368607"/>
    <lineage>
        <taxon>Bacteria</taxon>
        <taxon>Pseudomonadati</taxon>
        <taxon>Pseudomonadota</taxon>
        <taxon>Betaproteobacteria</taxon>
        <taxon>Burkholderiales</taxon>
        <taxon>Oxalobacteraceae</taxon>
        <taxon>Janthinobacterium</taxon>
    </lineage>
</organism>
<dbReference type="PANTHER" id="PTHR47504:SF5">
    <property type="entry name" value="RIGHT ORIGIN-BINDING PROTEIN"/>
    <property type="match status" value="1"/>
</dbReference>
<dbReference type="PROSITE" id="PS01124">
    <property type="entry name" value="HTH_ARAC_FAMILY_2"/>
    <property type="match status" value="1"/>
</dbReference>
<evidence type="ECO:0000256" key="2">
    <source>
        <dbReference type="ARBA" id="ARBA00023125"/>
    </source>
</evidence>
<keyword evidence="3" id="KW-0804">Transcription</keyword>
<evidence type="ECO:0000259" key="4">
    <source>
        <dbReference type="PROSITE" id="PS01124"/>
    </source>
</evidence>
<keyword evidence="1" id="KW-0805">Transcription regulation</keyword>
<keyword evidence="6" id="KW-1185">Reference proteome</keyword>
<evidence type="ECO:0000313" key="6">
    <source>
        <dbReference type="Proteomes" id="UP000218437"/>
    </source>
</evidence>
<dbReference type="GO" id="GO:0003700">
    <property type="term" value="F:DNA-binding transcription factor activity"/>
    <property type="evidence" value="ECO:0007669"/>
    <property type="project" value="InterPro"/>
</dbReference>
<dbReference type="Pfam" id="PF06445">
    <property type="entry name" value="GyrI-like"/>
    <property type="match status" value="1"/>
</dbReference>
<dbReference type="SUPFAM" id="SSF55136">
    <property type="entry name" value="Probable bacterial effector-binding domain"/>
    <property type="match status" value="1"/>
</dbReference>